<evidence type="ECO:0000313" key="7">
    <source>
        <dbReference type="Proteomes" id="UP000481153"/>
    </source>
</evidence>
<comment type="caution">
    <text evidence="6">The sequence shown here is derived from an EMBL/GenBank/DDBJ whole genome shotgun (WGS) entry which is preliminary data.</text>
</comment>
<feature type="compositionally biased region" description="Basic and acidic residues" evidence="2">
    <location>
        <begin position="269"/>
        <end position="293"/>
    </location>
</feature>
<feature type="domain" description="CBM1" evidence="5">
    <location>
        <begin position="64"/>
        <end position="100"/>
    </location>
</feature>
<dbReference type="VEuPathDB" id="FungiDB:AeMF1_015916"/>
<dbReference type="GO" id="GO:0005576">
    <property type="term" value="C:extracellular region"/>
    <property type="evidence" value="ECO:0007669"/>
    <property type="project" value="InterPro"/>
</dbReference>
<feature type="transmembrane region" description="Helical" evidence="3">
    <location>
        <begin position="172"/>
        <end position="190"/>
    </location>
</feature>
<protein>
    <recommendedName>
        <fullName evidence="5">CBM1 domain-containing protein</fullName>
    </recommendedName>
</protein>
<dbReference type="GO" id="GO:0030248">
    <property type="term" value="F:cellulose binding"/>
    <property type="evidence" value="ECO:0007669"/>
    <property type="project" value="InterPro"/>
</dbReference>
<organism evidence="6 7">
    <name type="scientific">Aphanomyces euteiches</name>
    <dbReference type="NCBI Taxonomy" id="100861"/>
    <lineage>
        <taxon>Eukaryota</taxon>
        <taxon>Sar</taxon>
        <taxon>Stramenopiles</taxon>
        <taxon>Oomycota</taxon>
        <taxon>Saprolegniomycetes</taxon>
        <taxon>Saprolegniales</taxon>
        <taxon>Verrucalvaceae</taxon>
        <taxon>Aphanomyces</taxon>
    </lineage>
</organism>
<evidence type="ECO:0000256" key="4">
    <source>
        <dbReference type="SAM" id="SignalP"/>
    </source>
</evidence>
<keyword evidence="1 4" id="KW-0732">Signal</keyword>
<reference evidence="6 7" key="1">
    <citation type="submission" date="2019-07" db="EMBL/GenBank/DDBJ databases">
        <title>Genomics analysis of Aphanomyces spp. identifies a new class of oomycete effector associated with host adaptation.</title>
        <authorList>
            <person name="Gaulin E."/>
        </authorList>
    </citation>
    <scope>NUCLEOTIDE SEQUENCE [LARGE SCALE GENOMIC DNA]</scope>
    <source>
        <strain evidence="6 7">ATCC 201684</strain>
    </source>
</reference>
<sequence>MKTSLLASAWAMISVIAKPSSVCALDAGCDPVLYTKLPGSDKEASNCNKNEDCNSVATCQPGNICGKRWTQCGGNEFVGPSCCQSGSTCKEWNAWFSQCVPTFLLKDMEATDGNIDVDAQLSTNGAVYTIASDRSQQEGVITVSECIKLLNAQKDIDPKSESRGEKTKTDTMLIVMSVVVLLMLIGLRIFPEPPGRIKAQARKKESDKAPKSAVQEDVDSSGASDNRDETSLASLALGLGVITLLGGERSLKKLHDDVTERLKQNVIEIKEPERQQDGEGDAMKDEKIIDDSKTSYCKPYAQEDSFI</sequence>
<evidence type="ECO:0000256" key="1">
    <source>
        <dbReference type="ARBA" id="ARBA00022729"/>
    </source>
</evidence>
<dbReference type="GO" id="GO:0005975">
    <property type="term" value="P:carbohydrate metabolic process"/>
    <property type="evidence" value="ECO:0007669"/>
    <property type="project" value="InterPro"/>
</dbReference>
<gene>
    <name evidence="6" type="ORF">Ae201684_008295</name>
</gene>
<dbReference type="InterPro" id="IPR035971">
    <property type="entry name" value="CBD_sf"/>
</dbReference>
<keyword evidence="3" id="KW-0472">Membrane</keyword>
<dbReference type="PROSITE" id="PS00562">
    <property type="entry name" value="CBM1_1"/>
    <property type="match status" value="1"/>
</dbReference>
<feature type="chain" id="PRO_5026318470" description="CBM1 domain-containing protein" evidence="4">
    <location>
        <begin position="18"/>
        <end position="307"/>
    </location>
</feature>
<evidence type="ECO:0000259" key="5">
    <source>
        <dbReference type="PROSITE" id="PS51164"/>
    </source>
</evidence>
<name>A0A6G0X5E6_9STRA</name>
<dbReference type="Proteomes" id="UP000481153">
    <property type="component" value="Unassembled WGS sequence"/>
</dbReference>
<keyword evidence="3" id="KW-1133">Transmembrane helix</keyword>
<dbReference type="SMART" id="SM00236">
    <property type="entry name" value="fCBD"/>
    <property type="match status" value="1"/>
</dbReference>
<dbReference type="Pfam" id="PF00734">
    <property type="entry name" value="CBM_1"/>
    <property type="match status" value="1"/>
</dbReference>
<feature type="region of interest" description="Disordered" evidence="2">
    <location>
        <begin position="198"/>
        <end position="227"/>
    </location>
</feature>
<dbReference type="EMBL" id="VJMJ01000101">
    <property type="protein sequence ID" value="KAF0735082.1"/>
    <property type="molecule type" value="Genomic_DNA"/>
</dbReference>
<evidence type="ECO:0000313" key="6">
    <source>
        <dbReference type="EMBL" id="KAF0735082.1"/>
    </source>
</evidence>
<feature type="signal peptide" evidence="4">
    <location>
        <begin position="1"/>
        <end position="17"/>
    </location>
</feature>
<dbReference type="SUPFAM" id="SSF57180">
    <property type="entry name" value="Cellulose-binding domain"/>
    <property type="match status" value="1"/>
</dbReference>
<dbReference type="PROSITE" id="PS51164">
    <property type="entry name" value="CBM1_2"/>
    <property type="match status" value="1"/>
</dbReference>
<keyword evidence="3" id="KW-0812">Transmembrane</keyword>
<proteinExistence type="predicted"/>
<feature type="region of interest" description="Disordered" evidence="2">
    <location>
        <begin position="269"/>
        <end position="295"/>
    </location>
</feature>
<dbReference type="AlphaFoldDB" id="A0A6G0X5E6"/>
<evidence type="ECO:0000256" key="2">
    <source>
        <dbReference type="SAM" id="MobiDB-lite"/>
    </source>
</evidence>
<keyword evidence="7" id="KW-1185">Reference proteome</keyword>
<evidence type="ECO:0000256" key="3">
    <source>
        <dbReference type="SAM" id="Phobius"/>
    </source>
</evidence>
<accession>A0A6G0X5E6</accession>
<dbReference type="InterPro" id="IPR000254">
    <property type="entry name" value="CBD"/>
</dbReference>